<organism evidence="1 2">
    <name type="scientific">Bisbaumannia pacifica</name>
    <dbReference type="NCBI Taxonomy" id="77098"/>
    <lineage>
        <taxon>Bacteria</taxon>
        <taxon>Pseudomonadati</taxon>
        <taxon>Pseudomonadota</taxon>
        <taxon>Gammaproteobacteria</taxon>
        <taxon>Oceanospirillales</taxon>
        <taxon>Halomonadaceae</taxon>
        <taxon>Bisbaumannia</taxon>
    </lineage>
</organism>
<sequence length="62" mass="6933">MNALSEEIRAQRRARGVIIGNVERPIIGARASEPKDPVNARRLADYHARRAGQASAVIQLWR</sequence>
<proteinExistence type="predicted"/>
<comment type="caution">
    <text evidence="1">The sequence shown here is derived from an EMBL/GenBank/DDBJ whole genome shotgun (WGS) entry which is preliminary data.</text>
</comment>
<dbReference type="Proteomes" id="UP000321275">
    <property type="component" value="Unassembled WGS sequence"/>
</dbReference>
<dbReference type="OrthoDB" id="6176876at2"/>
<reference evidence="1 2" key="1">
    <citation type="submission" date="2019-07" db="EMBL/GenBank/DDBJ databases">
        <title>Whole genome shotgun sequence of Halomonas pacifica NBRC 102220.</title>
        <authorList>
            <person name="Hosoyama A."/>
            <person name="Uohara A."/>
            <person name="Ohji S."/>
            <person name="Ichikawa N."/>
        </authorList>
    </citation>
    <scope>NUCLEOTIDE SEQUENCE [LARGE SCALE GENOMIC DNA]</scope>
    <source>
        <strain evidence="1 2">NBRC 102220</strain>
    </source>
</reference>
<keyword evidence="2" id="KW-1185">Reference proteome</keyword>
<protein>
    <submittedName>
        <fullName evidence="1">Uncharacterized protein</fullName>
    </submittedName>
</protein>
<dbReference type="AlphaFoldDB" id="A0A510XCS2"/>
<dbReference type="EMBL" id="BJUK01000077">
    <property type="protein sequence ID" value="GEK49183.1"/>
    <property type="molecule type" value="Genomic_DNA"/>
</dbReference>
<accession>A0A510XCS2</accession>
<dbReference type="RefSeq" id="WP_146804495.1">
    <property type="nucleotide sequence ID" value="NZ_BJUK01000077.1"/>
</dbReference>
<name>A0A510XCS2_9GAMM</name>
<evidence type="ECO:0000313" key="2">
    <source>
        <dbReference type="Proteomes" id="UP000321275"/>
    </source>
</evidence>
<evidence type="ECO:0000313" key="1">
    <source>
        <dbReference type="EMBL" id="GEK49183.1"/>
    </source>
</evidence>
<gene>
    <name evidence="1" type="ORF">HPA02_34660</name>
</gene>